<dbReference type="AlphaFoldDB" id="A0A090NDX6"/>
<evidence type="ECO:0000256" key="2">
    <source>
        <dbReference type="ARBA" id="ARBA00008499"/>
    </source>
</evidence>
<comment type="similarity">
    <text evidence="2">Belongs to the YqgB family.</text>
</comment>
<reference evidence="5 6" key="1">
    <citation type="submission" date="2013-10" db="EMBL/GenBank/DDBJ databases">
        <title>Draft genomes and the virulence plasmids of Sd1617 vaccine constructs: WRSd3 and WRSd5.</title>
        <authorList>
            <person name="Aksomboon Vongsawan A."/>
            <person name="Venkatesan M.M."/>
            <person name="Vaisvil B."/>
            <person name="Emel G."/>
            <person name="Kepatral V."/>
            <person name="Sethabutr O."/>
            <person name="Serichantalergs O."/>
            <person name="Mason C."/>
        </authorList>
    </citation>
    <scope>NUCLEOTIDE SEQUENCE [LARGE SCALE GENOMIC DNA]</scope>
    <source>
        <strain evidence="5 6">WRSd3</strain>
    </source>
</reference>
<comment type="subcellular location">
    <subcellularLocation>
        <location evidence="1">Cytoplasm</location>
    </subcellularLocation>
</comment>
<gene>
    <name evidence="5" type="ORF">WRSd3_03086</name>
</gene>
<evidence type="ECO:0000256" key="3">
    <source>
        <dbReference type="ARBA" id="ARBA00018270"/>
    </source>
</evidence>
<dbReference type="Proteomes" id="UP000017944">
    <property type="component" value="Unassembled WGS sequence"/>
</dbReference>
<keyword evidence="4" id="KW-0963">Cytoplasm</keyword>
<dbReference type="Pfam" id="PF11036">
    <property type="entry name" value="YqgB"/>
    <property type="match status" value="1"/>
</dbReference>
<evidence type="ECO:0000313" key="6">
    <source>
        <dbReference type="Proteomes" id="UP000017944"/>
    </source>
</evidence>
<dbReference type="InterPro" id="IPR020196">
    <property type="entry name" value="Uncharacterised_YqgB"/>
</dbReference>
<evidence type="ECO:0000313" key="5">
    <source>
        <dbReference type="EMBL" id="ESU78127.1"/>
    </source>
</evidence>
<dbReference type="EMBL" id="AXUT01000269">
    <property type="protein sequence ID" value="ESU78127.1"/>
    <property type="molecule type" value="Genomic_DNA"/>
</dbReference>
<accession>A0A090NDX6</accession>
<sequence length="48" mass="5430">MLNNVMKKKPVAQLERQHSLLENPCAYGLLSQFQAAIVVNCFTLNKII</sequence>
<dbReference type="PATRIC" id="fig|1401327.3.peg.2872"/>
<comment type="caution">
    <text evidence="5">The sequence shown here is derived from an EMBL/GenBank/DDBJ whole genome shotgun (WGS) entry which is preliminary data.</text>
</comment>
<protein>
    <recommendedName>
        <fullName evidence="3">Uncharacterized protein YqgB</fullName>
    </recommendedName>
</protein>
<organism evidence="5 6">
    <name type="scientific">Shigella dysenteriae WRSd3</name>
    <dbReference type="NCBI Taxonomy" id="1401327"/>
    <lineage>
        <taxon>Bacteria</taxon>
        <taxon>Pseudomonadati</taxon>
        <taxon>Pseudomonadota</taxon>
        <taxon>Gammaproteobacteria</taxon>
        <taxon>Enterobacterales</taxon>
        <taxon>Enterobacteriaceae</taxon>
        <taxon>Shigella</taxon>
    </lineage>
</organism>
<name>A0A090NDX6_SHIDY</name>
<dbReference type="GO" id="GO:0005737">
    <property type="term" value="C:cytoplasm"/>
    <property type="evidence" value="ECO:0007669"/>
    <property type="project" value="UniProtKB-SubCell"/>
</dbReference>
<evidence type="ECO:0000256" key="1">
    <source>
        <dbReference type="ARBA" id="ARBA00004496"/>
    </source>
</evidence>
<evidence type="ECO:0000256" key="4">
    <source>
        <dbReference type="ARBA" id="ARBA00022490"/>
    </source>
</evidence>
<dbReference type="NCBIfam" id="NF033844">
    <property type="entry name" value="small_YqgB"/>
    <property type="match status" value="1"/>
</dbReference>
<proteinExistence type="inferred from homology"/>